<feature type="region of interest" description="Disordered" evidence="1">
    <location>
        <begin position="1"/>
        <end position="27"/>
    </location>
</feature>
<feature type="region of interest" description="Disordered" evidence="1">
    <location>
        <begin position="54"/>
        <end position="76"/>
    </location>
</feature>
<feature type="compositionally biased region" description="Basic and acidic residues" evidence="1">
    <location>
        <begin position="60"/>
        <end position="76"/>
    </location>
</feature>
<dbReference type="AlphaFoldDB" id="A0A834NC69"/>
<name>A0A834NC69_VESVU</name>
<keyword evidence="3" id="KW-1185">Reference proteome</keyword>
<gene>
    <name evidence="2" type="ORF">HZH66_005021</name>
</gene>
<feature type="compositionally biased region" description="Basic and acidic residues" evidence="1">
    <location>
        <begin position="7"/>
        <end position="19"/>
    </location>
</feature>
<evidence type="ECO:0000256" key="1">
    <source>
        <dbReference type="SAM" id="MobiDB-lite"/>
    </source>
</evidence>
<sequence length="76" mass="8575">MEGIGDGYRKPSTVERRPLSSELPYRWTGSRGEARGEIIGFGCSRISETELNTKGCRPRYRGDNERTRETAIDQPA</sequence>
<evidence type="ECO:0000313" key="2">
    <source>
        <dbReference type="EMBL" id="KAF7402754.1"/>
    </source>
</evidence>
<dbReference type="EMBL" id="JACSEA010000004">
    <property type="protein sequence ID" value="KAF7402754.1"/>
    <property type="molecule type" value="Genomic_DNA"/>
</dbReference>
<accession>A0A834NC69</accession>
<proteinExistence type="predicted"/>
<organism evidence="2 3">
    <name type="scientific">Vespula vulgaris</name>
    <name type="common">Yellow jacket</name>
    <name type="synonym">Wasp</name>
    <dbReference type="NCBI Taxonomy" id="7454"/>
    <lineage>
        <taxon>Eukaryota</taxon>
        <taxon>Metazoa</taxon>
        <taxon>Ecdysozoa</taxon>
        <taxon>Arthropoda</taxon>
        <taxon>Hexapoda</taxon>
        <taxon>Insecta</taxon>
        <taxon>Pterygota</taxon>
        <taxon>Neoptera</taxon>
        <taxon>Endopterygota</taxon>
        <taxon>Hymenoptera</taxon>
        <taxon>Apocrita</taxon>
        <taxon>Aculeata</taxon>
        <taxon>Vespoidea</taxon>
        <taxon>Vespidae</taxon>
        <taxon>Vespinae</taxon>
        <taxon>Vespula</taxon>
    </lineage>
</organism>
<evidence type="ECO:0000313" key="3">
    <source>
        <dbReference type="Proteomes" id="UP000614350"/>
    </source>
</evidence>
<protein>
    <submittedName>
        <fullName evidence="2">Uncharacterized protein</fullName>
    </submittedName>
</protein>
<dbReference type="Proteomes" id="UP000614350">
    <property type="component" value="Unassembled WGS sequence"/>
</dbReference>
<comment type="caution">
    <text evidence="2">The sequence shown here is derived from an EMBL/GenBank/DDBJ whole genome shotgun (WGS) entry which is preliminary data.</text>
</comment>
<reference evidence="2" key="1">
    <citation type="journal article" date="2020" name="G3 (Bethesda)">
        <title>High-Quality Assemblies for Three Invasive Social Wasps from the &lt;i&gt;Vespula&lt;/i&gt; Genus.</title>
        <authorList>
            <person name="Harrop T.W.R."/>
            <person name="Guhlin J."/>
            <person name="McLaughlin G.M."/>
            <person name="Permina E."/>
            <person name="Stockwell P."/>
            <person name="Gilligan J."/>
            <person name="Le Lec M.F."/>
            <person name="Gruber M.A.M."/>
            <person name="Quinn O."/>
            <person name="Lovegrove M."/>
            <person name="Duncan E.J."/>
            <person name="Remnant E.J."/>
            <person name="Van Eeckhoven J."/>
            <person name="Graham B."/>
            <person name="Knapp R.A."/>
            <person name="Langford K.W."/>
            <person name="Kronenberg Z."/>
            <person name="Press M.O."/>
            <person name="Eacker S.M."/>
            <person name="Wilson-Rankin E.E."/>
            <person name="Purcell J."/>
            <person name="Lester P.J."/>
            <person name="Dearden P.K."/>
        </authorList>
    </citation>
    <scope>NUCLEOTIDE SEQUENCE</scope>
    <source>
        <strain evidence="2">Marl-1</strain>
    </source>
</reference>